<organism evidence="2 3">
    <name type="scientific">Actinoplanes hulinensis</name>
    <dbReference type="NCBI Taxonomy" id="1144547"/>
    <lineage>
        <taxon>Bacteria</taxon>
        <taxon>Bacillati</taxon>
        <taxon>Actinomycetota</taxon>
        <taxon>Actinomycetes</taxon>
        <taxon>Micromonosporales</taxon>
        <taxon>Micromonosporaceae</taxon>
        <taxon>Actinoplanes</taxon>
    </lineage>
</organism>
<keyword evidence="3" id="KW-1185">Reference proteome</keyword>
<comment type="caution">
    <text evidence="2">The sequence shown here is derived from an EMBL/GenBank/DDBJ whole genome shotgun (WGS) entry which is preliminary data.</text>
</comment>
<keyword evidence="1" id="KW-1133">Transmembrane helix</keyword>
<sequence>MTVCAPLIWFAARAGDPLPVGSVLPPVAAALVSAVVATFVGVLLGLHLTREAHLFTYFKNR</sequence>
<dbReference type="RefSeq" id="WP_220147099.1">
    <property type="nucleotide sequence ID" value="NZ_JAHXZI010000016.1"/>
</dbReference>
<keyword evidence="1" id="KW-0812">Transmembrane</keyword>
<accession>A0ABS7B9R4</accession>
<protein>
    <submittedName>
        <fullName evidence="2">Uncharacterized protein</fullName>
    </submittedName>
</protein>
<feature type="transmembrane region" description="Helical" evidence="1">
    <location>
        <begin position="24"/>
        <end position="46"/>
    </location>
</feature>
<proteinExistence type="predicted"/>
<keyword evidence="1" id="KW-0472">Membrane</keyword>
<name>A0ABS7B9R4_9ACTN</name>
<evidence type="ECO:0000313" key="3">
    <source>
        <dbReference type="Proteomes" id="UP001519863"/>
    </source>
</evidence>
<dbReference type="EMBL" id="JAHXZI010000016">
    <property type="protein sequence ID" value="MBW6437807.1"/>
    <property type="molecule type" value="Genomic_DNA"/>
</dbReference>
<evidence type="ECO:0000256" key="1">
    <source>
        <dbReference type="SAM" id="Phobius"/>
    </source>
</evidence>
<evidence type="ECO:0000313" key="2">
    <source>
        <dbReference type="EMBL" id="MBW6437807.1"/>
    </source>
</evidence>
<gene>
    <name evidence="2" type="ORF">KZ829_29130</name>
</gene>
<dbReference type="Proteomes" id="UP001519863">
    <property type="component" value="Unassembled WGS sequence"/>
</dbReference>
<reference evidence="2 3" key="1">
    <citation type="journal article" date="2013" name="Antonie Van Leeuwenhoek">
        <title>Actinoplanes hulinensis sp. nov., a novel actinomycete isolated from soybean root (Glycine max (L.) Merr).</title>
        <authorList>
            <person name="Shen Y."/>
            <person name="Liu C."/>
            <person name="Wang X."/>
            <person name="Zhao J."/>
            <person name="Jia F."/>
            <person name="Zhang Y."/>
            <person name="Wang L."/>
            <person name="Yang D."/>
            <person name="Xiang W."/>
        </authorList>
    </citation>
    <scope>NUCLEOTIDE SEQUENCE [LARGE SCALE GENOMIC DNA]</scope>
    <source>
        <strain evidence="2 3">NEAU-M9</strain>
    </source>
</reference>